<gene>
    <name evidence="2" type="ORF">OUZ56_017244</name>
</gene>
<evidence type="ECO:0008006" key="4">
    <source>
        <dbReference type="Google" id="ProtNLM"/>
    </source>
</evidence>
<dbReference type="Proteomes" id="UP001234178">
    <property type="component" value="Unassembled WGS sequence"/>
</dbReference>
<reference evidence="2 3" key="1">
    <citation type="journal article" date="2023" name="Nucleic Acids Res.">
        <title>The hologenome of Daphnia magna reveals possible DNA methylation and microbiome-mediated evolution of the host genome.</title>
        <authorList>
            <person name="Chaturvedi A."/>
            <person name="Li X."/>
            <person name="Dhandapani V."/>
            <person name="Marshall H."/>
            <person name="Kissane S."/>
            <person name="Cuenca-Cambronero M."/>
            <person name="Asole G."/>
            <person name="Calvet F."/>
            <person name="Ruiz-Romero M."/>
            <person name="Marangio P."/>
            <person name="Guigo R."/>
            <person name="Rago D."/>
            <person name="Mirbahai L."/>
            <person name="Eastwood N."/>
            <person name="Colbourne J.K."/>
            <person name="Zhou J."/>
            <person name="Mallon E."/>
            <person name="Orsini L."/>
        </authorList>
    </citation>
    <scope>NUCLEOTIDE SEQUENCE [LARGE SCALE GENOMIC DNA]</scope>
    <source>
        <strain evidence="2">LRV0_1</strain>
    </source>
</reference>
<protein>
    <recommendedName>
        <fullName evidence="4">CCHC-type domain-containing protein</fullName>
    </recommendedName>
</protein>
<keyword evidence="3" id="KW-1185">Reference proteome</keyword>
<dbReference type="EMBL" id="JAOYFB010000038">
    <property type="protein sequence ID" value="KAK4028066.1"/>
    <property type="molecule type" value="Genomic_DNA"/>
</dbReference>
<evidence type="ECO:0000313" key="2">
    <source>
        <dbReference type="EMBL" id="KAK4028066.1"/>
    </source>
</evidence>
<dbReference type="Gene3D" id="4.10.60.10">
    <property type="entry name" value="Zinc finger, CCHC-type"/>
    <property type="match status" value="1"/>
</dbReference>
<feature type="region of interest" description="Disordered" evidence="1">
    <location>
        <begin position="1"/>
        <end position="46"/>
    </location>
</feature>
<name>A0ABR0ASG9_9CRUS</name>
<evidence type="ECO:0000313" key="3">
    <source>
        <dbReference type="Proteomes" id="UP001234178"/>
    </source>
</evidence>
<evidence type="ECO:0000256" key="1">
    <source>
        <dbReference type="SAM" id="MobiDB-lite"/>
    </source>
</evidence>
<organism evidence="2 3">
    <name type="scientific">Daphnia magna</name>
    <dbReference type="NCBI Taxonomy" id="35525"/>
    <lineage>
        <taxon>Eukaryota</taxon>
        <taxon>Metazoa</taxon>
        <taxon>Ecdysozoa</taxon>
        <taxon>Arthropoda</taxon>
        <taxon>Crustacea</taxon>
        <taxon>Branchiopoda</taxon>
        <taxon>Diplostraca</taxon>
        <taxon>Cladocera</taxon>
        <taxon>Anomopoda</taxon>
        <taxon>Daphniidae</taxon>
        <taxon>Daphnia</taxon>
    </lineage>
</organism>
<proteinExistence type="predicted"/>
<accession>A0ABR0ASG9</accession>
<comment type="caution">
    <text evidence="2">The sequence shown here is derived from an EMBL/GenBank/DDBJ whole genome shotgun (WGS) entry which is preliminary data.</text>
</comment>
<sequence>MGTPCEPDSYVARSRGLGRGGDDEPSNSTPRRISNGAPRRAPQPFQQTINFVREKQEEAQNEKGETSNKCTVCETAPGHRLALCPKLIAMEPTLRAQTVFDLGNCFRCLSRNHSSHECRKADAICGIQRCNHHTSPHLTPRGG</sequence>